<keyword evidence="2" id="KW-1003">Cell membrane</keyword>
<dbReference type="KEGG" id="aten:116289477"/>
<dbReference type="PANTHER" id="PTHR24246:SF27">
    <property type="entry name" value="ADENOSINE RECEPTOR, ISOFORM A"/>
    <property type="match status" value="1"/>
</dbReference>
<dbReference type="Gene3D" id="1.20.1070.10">
    <property type="entry name" value="Rhodopsin 7-helix transmembrane proteins"/>
    <property type="match status" value="1"/>
</dbReference>
<feature type="region of interest" description="Disordered" evidence="10">
    <location>
        <begin position="1"/>
        <end position="22"/>
    </location>
</feature>
<evidence type="ECO:0000256" key="6">
    <source>
        <dbReference type="ARBA" id="ARBA00023136"/>
    </source>
</evidence>
<name>A0A6P8HI27_ACTTE</name>
<evidence type="ECO:0000313" key="13">
    <source>
        <dbReference type="Proteomes" id="UP000515163"/>
    </source>
</evidence>
<evidence type="ECO:0000256" key="3">
    <source>
        <dbReference type="ARBA" id="ARBA00022692"/>
    </source>
</evidence>
<keyword evidence="6 11" id="KW-0472">Membrane</keyword>
<evidence type="ECO:0000256" key="7">
    <source>
        <dbReference type="ARBA" id="ARBA00023170"/>
    </source>
</evidence>
<dbReference type="InterPro" id="IPR017452">
    <property type="entry name" value="GPCR_Rhodpsn_7TM"/>
</dbReference>
<feature type="compositionally biased region" description="Polar residues" evidence="10">
    <location>
        <begin position="1"/>
        <end position="11"/>
    </location>
</feature>
<protein>
    <submittedName>
        <fullName evidence="14">Melanocyte-stimulating hormone receptor-like</fullName>
    </submittedName>
</protein>
<dbReference type="FunCoup" id="A0A6P8HI27">
    <property type="interactions" value="389"/>
</dbReference>
<gene>
    <name evidence="14" type="primary">LOC116289477</name>
</gene>
<feature type="transmembrane region" description="Helical" evidence="11">
    <location>
        <begin position="298"/>
        <end position="321"/>
    </location>
</feature>
<dbReference type="PROSITE" id="PS50262">
    <property type="entry name" value="G_PROTEIN_RECEP_F1_2"/>
    <property type="match status" value="1"/>
</dbReference>
<evidence type="ECO:0000256" key="1">
    <source>
        <dbReference type="ARBA" id="ARBA00004651"/>
    </source>
</evidence>
<dbReference type="GO" id="GO:0004930">
    <property type="term" value="F:G protein-coupled receptor activity"/>
    <property type="evidence" value="ECO:0007669"/>
    <property type="project" value="UniProtKB-KW"/>
</dbReference>
<dbReference type="InterPro" id="IPR000276">
    <property type="entry name" value="GPCR_Rhodpsn"/>
</dbReference>
<evidence type="ECO:0000256" key="11">
    <source>
        <dbReference type="SAM" id="Phobius"/>
    </source>
</evidence>
<feature type="domain" description="G-protein coupled receptors family 1 profile" evidence="12">
    <location>
        <begin position="51"/>
        <end position="319"/>
    </location>
</feature>
<accession>A0A6P8HI27</accession>
<dbReference type="GO" id="GO:0005886">
    <property type="term" value="C:plasma membrane"/>
    <property type="evidence" value="ECO:0007669"/>
    <property type="project" value="UniProtKB-SubCell"/>
</dbReference>
<evidence type="ECO:0000259" key="12">
    <source>
        <dbReference type="PROSITE" id="PS50262"/>
    </source>
</evidence>
<dbReference type="PANTHER" id="PTHR24246">
    <property type="entry name" value="OLFACTORY RECEPTOR AND ADENOSINE RECEPTOR"/>
    <property type="match status" value="1"/>
</dbReference>
<evidence type="ECO:0000256" key="10">
    <source>
        <dbReference type="SAM" id="MobiDB-lite"/>
    </source>
</evidence>
<keyword evidence="13" id="KW-1185">Reference proteome</keyword>
<feature type="transmembrane region" description="Helical" evidence="11">
    <location>
        <begin position="156"/>
        <end position="176"/>
    </location>
</feature>
<dbReference type="Proteomes" id="UP000515163">
    <property type="component" value="Unplaced"/>
</dbReference>
<feature type="transmembrane region" description="Helical" evidence="11">
    <location>
        <begin position="34"/>
        <end position="60"/>
    </location>
</feature>
<evidence type="ECO:0000313" key="14">
    <source>
        <dbReference type="RefSeq" id="XP_031552277.1"/>
    </source>
</evidence>
<dbReference type="InParanoid" id="A0A6P8HI27"/>
<dbReference type="SUPFAM" id="SSF81321">
    <property type="entry name" value="Family A G protein-coupled receptor-like"/>
    <property type="match status" value="1"/>
</dbReference>
<keyword evidence="3 11" id="KW-0812">Transmembrane</keyword>
<dbReference type="PRINTS" id="PR00237">
    <property type="entry name" value="GPCRRHODOPSN"/>
</dbReference>
<evidence type="ECO:0000256" key="4">
    <source>
        <dbReference type="ARBA" id="ARBA00022989"/>
    </source>
</evidence>
<keyword evidence="5" id="KW-0297">G-protein coupled receptor</keyword>
<organism evidence="13 14">
    <name type="scientific">Actinia tenebrosa</name>
    <name type="common">Australian red waratah sea anemone</name>
    <dbReference type="NCBI Taxonomy" id="6105"/>
    <lineage>
        <taxon>Eukaryota</taxon>
        <taxon>Metazoa</taxon>
        <taxon>Cnidaria</taxon>
        <taxon>Anthozoa</taxon>
        <taxon>Hexacorallia</taxon>
        <taxon>Actiniaria</taxon>
        <taxon>Actiniidae</taxon>
        <taxon>Actinia</taxon>
    </lineage>
</organism>
<evidence type="ECO:0000256" key="9">
    <source>
        <dbReference type="ARBA" id="ARBA00023224"/>
    </source>
</evidence>
<dbReference type="AlphaFoldDB" id="A0A6P8HI27"/>
<proteinExistence type="predicted"/>
<feature type="transmembrane region" description="Helical" evidence="11">
    <location>
        <begin position="120"/>
        <end position="144"/>
    </location>
</feature>
<dbReference type="OrthoDB" id="5964498at2759"/>
<keyword evidence="9" id="KW-0807">Transducer</keyword>
<evidence type="ECO:0000256" key="2">
    <source>
        <dbReference type="ARBA" id="ARBA00022475"/>
    </source>
</evidence>
<comment type="subcellular location">
    <subcellularLocation>
        <location evidence="1">Cell membrane</location>
        <topology evidence="1">Multi-pass membrane protein</topology>
    </subcellularLocation>
</comment>
<keyword evidence="8" id="KW-0325">Glycoprotein</keyword>
<dbReference type="CDD" id="cd00637">
    <property type="entry name" value="7tm_classA_rhodopsin-like"/>
    <property type="match status" value="1"/>
</dbReference>
<sequence length="337" mass="38219">MEALNNTSLAENGTGMVPTGQPHMPPPFDIGTAMLANGIFLAIMSPTTIILNSLLLFAIFKDPFKTFQSPSTYFLIGLTVTDLVSGLVVEPVVMTCYFMTYSQHPSTGDCMIVLTDHIGLLSAASINSSFLIVLSFTVVQYLAVSWPLKYKNIVNVRRTITCIIGIWIYTILFELLQKIGVPKTVIENTDLILHTTISFIVMVVFYILLQRSFHKKMKLGFVLRAESTIQSTSASIQADGNRRSPRNTPTNKQIDIEKKFIRVNLLLIALLFFCSIPNAIMWYILLVEPQYRNSTDFFIARIIMDNTLWVKFLLDPLIYAWRLPKYRRALKKSFQSH</sequence>
<dbReference type="GeneID" id="116289477"/>
<keyword evidence="7" id="KW-0675">Receptor</keyword>
<evidence type="ECO:0000256" key="8">
    <source>
        <dbReference type="ARBA" id="ARBA00023180"/>
    </source>
</evidence>
<reference evidence="14" key="1">
    <citation type="submission" date="2025-08" db="UniProtKB">
        <authorList>
            <consortium name="RefSeq"/>
        </authorList>
    </citation>
    <scope>IDENTIFICATION</scope>
    <source>
        <tissue evidence="14">Tentacle</tissue>
    </source>
</reference>
<dbReference type="RefSeq" id="XP_031552277.1">
    <property type="nucleotide sequence ID" value="XM_031696417.1"/>
</dbReference>
<dbReference type="Pfam" id="PF00001">
    <property type="entry name" value="7tm_1"/>
    <property type="match status" value="1"/>
</dbReference>
<evidence type="ECO:0000256" key="5">
    <source>
        <dbReference type="ARBA" id="ARBA00023040"/>
    </source>
</evidence>
<feature type="transmembrane region" description="Helical" evidence="11">
    <location>
        <begin position="72"/>
        <end position="100"/>
    </location>
</feature>
<feature type="transmembrane region" description="Helical" evidence="11">
    <location>
        <begin position="265"/>
        <end position="286"/>
    </location>
</feature>
<keyword evidence="4 11" id="KW-1133">Transmembrane helix</keyword>
<feature type="transmembrane region" description="Helical" evidence="11">
    <location>
        <begin position="191"/>
        <end position="209"/>
    </location>
</feature>